<comment type="caution">
    <text evidence="2">The sequence shown here is derived from an EMBL/GenBank/DDBJ whole genome shotgun (WGS) entry which is preliminary data.</text>
</comment>
<proteinExistence type="predicted"/>
<evidence type="ECO:0000313" key="2">
    <source>
        <dbReference type="EMBL" id="OIQ78275.1"/>
    </source>
</evidence>
<name>A0A1J5QL86_9ZZZZ</name>
<dbReference type="EMBL" id="MLJW01001433">
    <property type="protein sequence ID" value="OIQ78275.1"/>
    <property type="molecule type" value="Genomic_DNA"/>
</dbReference>
<dbReference type="AlphaFoldDB" id="A0A1J5QL86"/>
<reference evidence="2" key="1">
    <citation type="submission" date="2016-10" db="EMBL/GenBank/DDBJ databases">
        <title>Sequence of Gallionella enrichment culture.</title>
        <authorList>
            <person name="Poehlein A."/>
            <person name="Muehling M."/>
            <person name="Daniel R."/>
        </authorList>
    </citation>
    <scope>NUCLEOTIDE SEQUENCE</scope>
</reference>
<evidence type="ECO:0000256" key="1">
    <source>
        <dbReference type="SAM" id="MobiDB-lite"/>
    </source>
</evidence>
<organism evidence="2">
    <name type="scientific">mine drainage metagenome</name>
    <dbReference type="NCBI Taxonomy" id="410659"/>
    <lineage>
        <taxon>unclassified sequences</taxon>
        <taxon>metagenomes</taxon>
        <taxon>ecological metagenomes</taxon>
    </lineage>
</organism>
<feature type="region of interest" description="Disordered" evidence="1">
    <location>
        <begin position="262"/>
        <end position="290"/>
    </location>
</feature>
<gene>
    <name evidence="2" type="ORF">GALL_400250</name>
</gene>
<protein>
    <submittedName>
        <fullName evidence="2">Uncharacterized protein</fullName>
    </submittedName>
</protein>
<accession>A0A1J5QL86</accession>
<sequence>MGVNVGAVAGERTGGRQVQHTARAGAVSVCETARHSQAAVGQSYGCRNYTVQCRDVKTGIDRTVCVQPHQRGRGYAVDQIEAATHQQFAGTPIEQRSHAAGAACHRVETGHRRQIGVEQNQAMTVIDRLTHHIGKASKTAANDDVAVWPQRHGQHLGRFALEILGPLHGAMAVIDLDMRIVIGGVAVENDPRVPAANHNAVVRQRHDGIDRPEKQRNRPGIQTAVGAEASCVLTALIPQHAEVAANGNAAVGLHRHGLDGSIGSRRCKRGIHRTGGQQPDQAPMTGTVES</sequence>